<dbReference type="EMBL" id="JBHLZF010000001">
    <property type="protein sequence ID" value="MFB9896574.1"/>
    <property type="molecule type" value="Genomic_DNA"/>
</dbReference>
<dbReference type="RefSeq" id="WP_044248706.1">
    <property type="nucleotide sequence ID" value="NZ_JADU01000011.1"/>
</dbReference>
<dbReference type="SUPFAM" id="SSF51011">
    <property type="entry name" value="Glycosyl hydrolase domain"/>
    <property type="match status" value="1"/>
</dbReference>
<keyword evidence="4 5" id="KW-0326">Glycosidase</keyword>
<evidence type="ECO:0000256" key="5">
    <source>
        <dbReference type="RuleBase" id="RU361168"/>
    </source>
</evidence>
<dbReference type="SUPFAM" id="SSF51445">
    <property type="entry name" value="(Trans)glycosidases"/>
    <property type="match status" value="1"/>
</dbReference>
<gene>
    <name evidence="8" type="ORF">ACFFK8_01720</name>
</gene>
<name>A0ABV5ZIX7_9BACT</name>
<dbReference type="PANTHER" id="PTHR11452">
    <property type="entry name" value="ALPHA-GALACTOSIDASE/ALPHA-N-ACETYLGALACTOSAMINIDASE"/>
    <property type="match status" value="1"/>
</dbReference>
<feature type="domain" description="Alpha galactosidase C-terminal" evidence="7">
    <location>
        <begin position="327"/>
        <end position="389"/>
    </location>
</feature>
<dbReference type="Pfam" id="PF17801">
    <property type="entry name" value="Melibiase_C"/>
    <property type="match status" value="1"/>
</dbReference>
<dbReference type="InterPro" id="IPR013785">
    <property type="entry name" value="Aldolase_TIM"/>
</dbReference>
<dbReference type="EC" id="3.2.1.22" evidence="5"/>
<dbReference type="CDD" id="cd14792">
    <property type="entry name" value="GH27"/>
    <property type="match status" value="1"/>
</dbReference>
<proteinExistence type="inferred from homology"/>
<dbReference type="InterPro" id="IPR041233">
    <property type="entry name" value="Melibiase_C"/>
</dbReference>
<keyword evidence="2 6" id="KW-0732">Signal</keyword>
<dbReference type="InterPro" id="IPR017853">
    <property type="entry name" value="GH"/>
</dbReference>
<reference evidence="8 9" key="1">
    <citation type="submission" date="2024-09" db="EMBL/GenBank/DDBJ databases">
        <authorList>
            <person name="Sun Q."/>
            <person name="Mori K."/>
        </authorList>
    </citation>
    <scope>NUCLEOTIDE SEQUENCE [LARGE SCALE GENOMIC DNA]</scope>
    <source>
        <strain evidence="8 9">ATCC 51272</strain>
    </source>
</reference>
<evidence type="ECO:0000313" key="8">
    <source>
        <dbReference type="EMBL" id="MFB9896574.1"/>
    </source>
</evidence>
<dbReference type="PANTHER" id="PTHR11452:SF75">
    <property type="entry name" value="ALPHA-GALACTOSIDASE MEL1"/>
    <property type="match status" value="1"/>
</dbReference>
<dbReference type="InterPro" id="IPR013780">
    <property type="entry name" value="Glyco_hydro_b"/>
</dbReference>
<evidence type="ECO:0000259" key="7">
    <source>
        <dbReference type="Pfam" id="PF17801"/>
    </source>
</evidence>
<dbReference type="Gene3D" id="2.60.40.1180">
    <property type="entry name" value="Golgi alpha-mannosidase II"/>
    <property type="match status" value="1"/>
</dbReference>
<sequence>MVKRLFLSVLCLAGLSASAQDTPTMGWSSWNTFALNINDDIIKGQADAMVSTGLSDAGYKYINIDDGYFGGRRMSDGLLLIHPVRFPNGLKGLVDYIHSKGLKAGIYSDAGRNTCGHFWGNDTIAHDVGLYGHDQQDADFFFKTLDFDFIKVDFCGGTDWTNFDKTVLNEKERYTAISNAIKATGKKGARLNVCRWDYPGTWVSDVALSWRTTHDIADNWESVADIIHQNLYLSAYSSPGHYNDMDMLEVGRSLSADEDATHFSLWCIMNSPLLIGCDMRTLKPATLALLKNKELIALNQDPLSQQAYVVGKENGCYVLVRDIYRHNGKTRAFAVYNPTEETKTVTVDFTSLDLDGKAALRDLFERRDIGTHTHSLKVELPPHATRIYRATAQKRLTRSVYEGECGYISDYQELVNNQAAMTGTYEEAPECHGGAKATWLGGSAKNDLVWRNVNVPKAGDYHVTLHYQYDKASSFTVDVNGKEQAHLNTVATHNGHVAIVSATLRLNKSDNTVRLHNDSQRMPDIDCMIIKQH</sequence>
<dbReference type="InterPro" id="IPR002241">
    <property type="entry name" value="Glyco_hydro_27"/>
</dbReference>
<dbReference type="Gene3D" id="3.20.20.70">
    <property type="entry name" value="Aldolase class I"/>
    <property type="match status" value="1"/>
</dbReference>
<evidence type="ECO:0000256" key="3">
    <source>
        <dbReference type="ARBA" id="ARBA00022801"/>
    </source>
</evidence>
<keyword evidence="9" id="KW-1185">Reference proteome</keyword>
<dbReference type="Pfam" id="PF16499">
    <property type="entry name" value="Melibiase_2"/>
    <property type="match status" value="1"/>
</dbReference>
<organism evidence="8 9">
    <name type="scientific">Hallella seregens ATCC 51272</name>
    <dbReference type="NCBI Taxonomy" id="1336250"/>
    <lineage>
        <taxon>Bacteria</taxon>
        <taxon>Pseudomonadati</taxon>
        <taxon>Bacteroidota</taxon>
        <taxon>Bacteroidia</taxon>
        <taxon>Bacteroidales</taxon>
        <taxon>Prevotellaceae</taxon>
        <taxon>Hallella</taxon>
    </lineage>
</organism>
<comment type="catalytic activity">
    <reaction evidence="5">
        <text>Hydrolysis of terminal, non-reducing alpha-D-galactose residues in alpha-D-galactosides, including galactose oligosaccharides, galactomannans and galactolipids.</text>
        <dbReference type="EC" id="3.2.1.22"/>
    </reaction>
</comment>
<evidence type="ECO:0000256" key="4">
    <source>
        <dbReference type="ARBA" id="ARBA00023295"/>
    </source>
</evidence>
<comment type="caution">
    <text evidence="8">The sequence shown here is derived from an EMBL/GenBank/DDBJ whole genome shotgun (WGS) entry which is preliminary data.</text>
</comment>
<evidence type="ECO:0000256" key="6">
    <source>
        <dbReference type="SAM" id="SignalP"/>
    </source>
</evidence>
<evidence type="ECO:0000256" key="2">
    <source>
        <dbReference type="ARBA" id="ARBA00022729"/>
    </source>
</evidence>
<keyword evidence="3 5" id="KW-0378">Hydrolase</keyword>
<dbReference type="Proteomes" id="UP001589688">
    <property type="component" value="Unassembled WGS sequence"/>
</dbReference>
<dbReference type="Gene3D" id="2.60.120.260">
    <property type="entry name" value="Galactose-binding domain-like"/>
    <property type="match status" value="1"/>
</dbReference>
<keyword evidence="5" id="KW-1015">Disulfide bond</keyword>
<protein>
    <recommendedName>
        <fullName evidence="5">Alpha-galactosidase</fullName>
        <ecNumber evidence="5">3.2.1.22</ecNumber>
    </recommendedName>
    <alternativeName>
        <fullName evidence="5">Melibiase</fullName>
    </alternativeName>
</protein>
<comment type="similarity">
    <text evidence="1 5">Belongs to the glycosyl hydrolase 27 family.</text>
</comment>
<dbReference type="PRINTS" id="PR00740">
    <property type="entry name" value="GLHYDRLASE27"/>
</dbReference>
<feature type="chain" id="PRO_5045572543" description="Alpha-galactosidase" evidence="6">
    <location>
        <begin position="20"/>
        <end position="533"/>
    </location>
</feature>
<evidence type="ECO:0000313" key="9">
    <source>
        <dbReference type="Proteomes" id="UP001589688"/>
    </source>
</evidence>
<feature type="signal peptide" evidence="6">
    <location>
        <begin position="1"/>
        <end position="19"/>
    </location>
</feature>
<evidence type="ECO:0000256" key="1">
    <source>
        <dbReference type="ARBA" id="ARBA00009743"/>
    </source>
</evidence>
<accession>A0ABV5ZIX7</accession>